<dbReference type="CDD" id="cd01646">
    <property type="entry name" value="RT_Bac_retron_I"/>
    <property type="match status" value="1"/>
</dbReference>
<dbReference type="Pfam" id="PF00078">
    <property type="entry name" value="RVT_1"/>
    <property type="match status" value="1"/>
</dbReference>
<dbReference type="RefSeq" id="WP_089701808.1">
    <property type="nucleotide sequence ID" value="NZ_FNII01000001.1"/>
</dbReference>
<dbReference type="OrthoDB" id="9793236at2"/>
<dbReference type="GO" id="GO:0003964">
    <property type="term" value="F:RNA-directed DNA polymerase activity"/>
    <property type="evidence" value="ECO:0007669"/>
    <property type="project" value="UniProtKB-KW"/>
</dbReference>
<dbReference type="SUPFAM" id="SSF56317">
    <property type="entry name" value="Carbon-nitrogen hydrolase"/>
    <property type="match status" value="1"/>
</dbReference>
<evidence type="ECO:0000313" key="4">
    <source>
        <dbReference type="Proteomes" id="UP000199677"/>
    </source>
</evidence>
<dbReference type="InterPro" id="IPR051083">
    <property type="entry name" value="GrpII_Intron_Splice-Mob/Def"/>
</dbReference>
<dbReference type="InterPro" id="IPR036526">
    <property type="entry name" value="C-N_Hydrolase_sf"/>
</dbReference>
<dbReference type="PANTHER" id="PTHR34047:SF8">
    <property type="entry name" value="PROTEIN YKFC"/>
    <property type="match status" value="1"/>
</dbReference>
<dbReference type="InterPro" id="IPR000477">
    <property type="entry name" value="RT_dom"/>
</dbReference>
<protein>
    <submittedName>
        <fullName evidence="3">Reverse transcriptase (RNA-dependent DNA polymerase)</fullName>
    </submittedName>
</protein>
<dbReference type="SUPFAM" id="SSF56672">
    <property type="entry name" value="DNA/RNA polymerases"/>
    <property type="match status" value="1"/>
</dbReference>
<evidence type="ECO:0000256" key="1">
    <source>
        <dbReference type="ARBA" id="ARBA00034120"/>
    </source>
</evidence>
<evidence type="ECO:0000259" key="2">
    <source>
        <dbReference type="PROSITE" id="PS50878"/>
    </source>
</evidence>
<dbReference type="EMBL" id="FNII01000001">
    <property type="protein sequence ID" value="SDM97350.1"/>
    <property type="molecule type" value="Genomic_DNA"/>
</dbReference>
<keyword evidence="4" id="KW-1185">Reference proteome</keyword>
<feature type="domain" description="Reverse transcriptase" evidence="2">
    <location>
        <begin position="98"/>
        <end position="425"/>
    </location>
</feature>
<gene>
    <name evidence="3" type="ORF">SAMN04487951_101321</name>
</gene>
<dbReference type="InterPro" id="IPR043502">
    <property type="entry name" value="DNA/RNA_pol_sf"/>
</dbReference>
<keyword evidence="3" id="KW-0548">Nucleotidyltransferase</keyword>
<dbReference type="STRING" id="416873.SAMN04487951_101321"/>
<evidence type="ECO:0000313" key="3">
    <source>
        <dbReference type="EMBL" id="SDM97350.1"/>
    </source>
</evidence>
<dbReference type="Proteomes" id="UP000199677">
    <property type="component" value="Unassembled WGS sequence"/>
</dbReference>
<name>A0A1G9XKR7_9GAMM</name>
<dbReference type="Gene3D" id="3.60.110.10">
    <property type="entry name" value="Carbon-nitrogen hydrolase"/>
    <property type="match status" value="1"/>
</dbReference>
<proteinExistence type="inferred from homology"/>
<keyword evidence="3" id="KW-0695">RNA-directed DNA polymerase</keyword>
<keyword evidence="3" id="KW-0808">Transferase</keyword>
<comment type="similarity">
    <text evidence="1">Belongs to the bacterial reverse transcriptase family.</text>
</comment>
<organism evidence="3 4">
    <name type="scientific">Vreelandella arcis</name>
    <dbReference type="NCBI Taxonomy" id="416873"/>
    <lineage>
        <taxon>Bacteria</taxon>
        <taxon>Pseudomonadati</taxon>
        <taxon>Pseudomonadota</taxon>
        <taxon>Gammaproteobacteria</taxon>
        <taxon>Oceanospirillales</taxon>
        <taxon>Halomonadaceae</taxon>
        <taxon>Vreelandella</taxon>
    </lineage>
</organism>
<accession>A0A1G9XKR7</accession>
<dbReference type="PROSITE" id="PS50878">
    <property type="entry name" value="RT_POL"/>
    <property type="match status" value="1"/>
</dbReference>
<dbReference type="PANTHER" id="PTHR34047">
    <property type="entry name" value="NUCLEAR INTRON MATURASE 1, MITOCHONDRIAL-RELATED"/>
    <property type="match status" value="1"/>
</dbReference>
<reference evidence="4" key="1">
    <citation type="submission" date="2016-10" db="EMBL/GenBank/DDBJ databases">
        <authorList>
            <person name="Varghese N."/>
            <person name="Submissions S."/>
        </authorList>
    </citation>
    <scope>NUCLEOTIDE SEQUENCE [LARGE SCALE GENOMIC DNA]</scope>
    <source>
        <strain evidence="4">CGMCC 1.6494</strain>
    </source>
</reference>
<sequence length="1324" mass="149465">MPVFDKRYDKLVLNDDCLTDPLLMALAWKKAHDYIRTANWYADNFELDVSSIDLPNRCSEWVEAIKSELVFRPLELVPAPKTHSWEFVDHIDSAGGADYKLIWQPKKSGEEAKRADNKQKDEDKEFLKLRPLAHIGIREQTIMTLVMMCLADEVETKQGDPSTEYKKAHEKGVVSYGNRLYCRYEADKAEHSYGATTTYSKYFTDYRKFLERPYHFARKVLQEKSEEEEVYLLELDLSQFFDRIDRQILIDKIKELAREQGSIKEIDEATLGNVLRAFKDWDWSSLAKATFGEVCFSEGVPIAPLGLPQGLVASGFLANIYMANFDEHMKGLIGNVISDEGDIRLVDYCRYVDDMRLVLIGPNREKLEEKISVDSLKANNHLDVIKLAIIDNIESELNYLNLEANKKKTKVEIFRGKSIGISQTLEDIQTNVSGPVSHEDVEIHLGQLESLLALSSGTSEDQSNGSGRFNRLAAIEKDIFDIREDTLKRFAANKISRLLNNIRHFTSREIDENGHTIPGEWDYLQERLGRRLVACWSRDPALALLLKKGLELYPGTKLLEPVLEQIGYLQNLPHTSSLEISEQQAIKQAAIGNYCLAEIFRHAATVIHRKDRQAIPAHADVDGFFERLQTSAIAITSVTKTLSTSNGSEEDVASASSEKSNSKRFDFLAAQARFLLLVRLDTTLETSSGCSFHDYIFKLAKGFRNITLPNDLVTRDISAGILIASQLIGDAKPLLRASASLLEKLEDAKKVLELIAIQDAELFRSLILHARPLRYKWLDEIGVPELVEKLYIGIRPSAKPLVEIKSATPLYKLISRPDNPFDNEIMALKLMQALLDEKKNADFQKAERSDVIDLAKTKVIFEKFSAPPTYEVFDSALLIEIEFNSTLTEATKHLYSEHDDTFVLQRIALCLRAVLAGSGDPTGFGQTISPKTGYRGLKSTQYKRQIGLLTTPESLAGEAAQFSGWLTTLLSKMLKWPGIRINDHGYPWPTELTVENVRTLVEKRLAKLKECYCQQSGMPGLPELISPDWNPSKSSLVVAMVQTKMPLQKNFVEHGLYLDAPEFRVKHRKHLARVAKLVTKHIEAQHIEKPTNGEREQNIDLIILPELAVHEDDMDILIHLSRKTHAIVVAGLGFINQSNVKGPNNCAVWVVPRKHNGNKNEIRRLQGKHHMTASETKMKVQPWRPYQLMLELAHPAFPTAPGFTLTAAICFDSTDIALSADLRDKSHALMIPALNRDVNTFDSMVEALHYHMYQHVVLVNTGEYGGSYAMAPYNERYDRLIAHSSGNDQVTINTFKMNMFDFRRDGVGVSMQSGIKQKAAPAGI</sequence>